<dbReference type="Proteomes" id="UP000009223">
    <property type="component" value="Chromosome"/>
</dbReference>
<dbReference type="EMBL" id="CP001843">
    <property type="protein sequence ID" value="AEF83703.1"/>
    <property type="molecule type" value="Genomic_DNA"/>
</dbReference>
<keyword evidence="1" id="KW-0732">Signal</keyword>
<evidence type="ECO:0000256" key="1">
    <source>
        <dbReference type="SAM" id="SignalP"/>
    </source>
</evidence>
<protein>
    <submittedName>
        <fullName evidence="2">Uncharacterized protein</fullName>
    </submittedName>
</protein>
<evidence type="ECO:0000313" key="3">
    <source>
        <dbReference type="Proteomes" id="UP000009223"/>
    </source>
</evidence>
<name>F5YR70_TREPZ</name>
<reference evidence="2 3" key="2">
    <citation type="journal article" date="2011" name="ISME J.">
        <title>RNA-seq reveals cooperative metabolic interactions between two termite-gut spirochete species in co-culture.</title>
        <authorList>
            <person name="Rosenthal A.Z."/>
            <person name="Matson E.G."/>
            <person name="Eldar A."/>
            <person name="Leadbetter J.R."/>
        </authorList>
    </citation>
    <scope>NUCLEOTIDE SEQUENCE [LARGE SCALE GENOMIC DNA]</scope>
    <source>
        <strain evidence="3">ATCC BAA-887 / DSM 12427 / ZAS-2</strain>
    </source>
</reference>
<feature type="chain" id="PRO_5003335437" evidence="1">
    <location>
        <begin position="21"/>
        <end position="168"/>
    </location>
</feature>
<dbReference type="HOGENOM" id="CLU_127157_0_0_12"/>
<gene>
    <name evidence="2" type="ordered locus">TREPR_2664</name>
</gene>
<dbReference type="RefSeq" id="WP_015707561.1">
    <property type="nucleotide sequence ID" value="NC_015578.1"/>
</dbReference>
<sequence length="168" mass="18414">MKKIISFLIILLVLTGLASAQTLSAETPVSEKKTLKVSIWAGLEWNMNARTLFSLGGILGANYAIKSSFAAGIKNGFSYNFNEIVVLEPEGFFRWYFLQGEAGSIFLQGDLGASFIFADSRLYMLPLGGISGGIRIYLKNSENFFLEPYGRLGYPFVFGIGITGGYSF</sequence>
<feature type="signal peptide" evidence="1">
    <location>
        <begin position="1"/>
        <end position="20"/>
    </location>
</feature>
<keyword evidence="3" id="KW-1185">Reference proteome</keyword>
<reference evidence="3" key="1">
    <citation type="submission" date="2009-12" db="EMBL/GenBank/DDBJ databases">
        <title>Complete sequence of Treponema primitia strain ZAS-2.</title>
        <authorList>
            <person name="Tetu S.G."/>
            <person name="Matson E."/>
            <person name="Ren Q."/>
            <person name="Seshadri R."/>
            <person name="Elbourne L."/>
            <person name="Hassan K.A."/>
            <person name="Durkin A."/>
            <person name="Radune D."/>
            <person name="Mohamoud Y."/>
            <person name="Shay R."/>
            <person name="Jin S."/>
            <person name="Zhang X."/>
            <person name="Lucey K."/>
            <person name="Ballor N.R."/>
            <person name="Ottesen E."/>
            <person name="Rosenthal R."/>
            <person name="Allen A."/>
            <person name="Leadbetter J.R."/>
            <person name="Paulsen I.T."/>
        </authorList>
    </citation>
    <scope>NUCLEOTIDE SEQUENCE [LARGE SCALE GENOMIC DNA]</scope>
    <source>
        <strain evidence="3">ATCC BAA-887 / DSM 12427 / ZAS-2</strain>
    </source>
</reference>
<dbReference type="KEGG" id="tpi:TREPR_2664"/>
<proteinExistence type="predicted"/>
<dbReference type="eggNOG" id="ENOG5031C8C">
    <property type="taxonomic scope" value="Bacteria"/>
</dbReference>
<dbReference type="STRING" id="545694.TREPR_2664"/>
<dbReference type="AlphaFoldDB" id="F5YR70"/>
<accession>F5YR70</accession>
<evidence type="ECO:0000313" key="2">
    <source>
        <dbReference type="EMBL" id="AEF83703.1"/>
    </source>
</evidence>
<organism evidence="2 3">
    <name type="scientific">Treponema primitia (strain ATCC BAA-887 / DSM 12427 / ZAS-2)</name>
    <dbReference type="NCBI Taxonomy" id="545694"/>
    <lineage>
        <taxon>Bacteria</taxon>
        <taxon>Pseudomonadati</taxon>
        <taxon>Spirochaetota</taxon>
        <taxon>Spirochaetia</taxon>
        <taxon>Spirochaetales</taxon>
        <taxon>Treponemataceae</taxon>
        <taxon>Treponema</taxon>
    </lineage>
</organism>